<keyword evidence="3" id="KW-0808">Transferase</keyword>
<reference evidence="3 4" key="1">
    <citation type="submission" date="2023-03" db="EMBL/GenBank/DDBJ databases">
        <title>Fodinicurvata sp. CAU 1616 isolated from sea sendiment.</title>
        <authorList>
            <person name="Kim W."/>
        </authorList>
    </citation>
    <scope>NUCLEOTIDE SEQUENCE [LARGE SCALE GENOMIC DNA]</scope>
    <source>
        <strain evidence="3 4">CAU 1616</strain>
    </source>
</reference>
<proteinExistence type="predicted"/>
<evidence type="ECO:0000313" key="3">
    <source>
        <dbReference type="EMBL" id="MDF2095514.1"/>
    </source>
</evidence>
<dbReference type="RefSeq" id="WP_275821013.1">
    <property type="nucleotide sequence ID" value="NZ_JARHUD010000003.1"/>
</dbReference>
<dbReference type="InterPro" id="IPR000182">
    <property type="entry name" value="GNAT_dom"/>
</dbReference>
<keyword evidence="3" id="KW-0012">Acyltransferase</keyword>
<dbReference type="EMBL" id="JARHUD010000003">
    <property type="protein sequence ID" value="MDF2095514.1"/>
    <property type="molecule type" value="Genomic_DNA"/>
</dbReference>
<dbReference type="SUPFAM" id="SSF55729">
    <property type="entry name" value="Acyl-CoA N-acyltransferases (Nat)"/>
    <property type="match status" value="1"/>
</dbReference>
<dbReference type="Pfam" id="PF00583">
    <property type="entry name" value="Acetyltransf_1"/>
    <property type="match status" value="1"/>
</dbReference>
<sequence>MPSPEMEQTAASHTHRYRPPEDGERLRALLEGKALCPLAAVCQGDEVEARLAPCPSGEPLRFLSPDAEETIRALSEAIRFLPKVTWKTSHTEMLLNGLRDGRWHGMALEQQKTANLVSYLDYCLREELNEVEIGFCMTHPDHRGRGLVSRLLASLLLLHFHRDFRVSTHESNLPMSRALARFGFTVVEERPRDRINGETTLYLTRKAGTGFPLEA</sequence>
<feature type="domain" description="N-acetyltransferase" evidence="2">
    <location>
        <begin position="69"/>
        <end position="208"/>
    </location>
</feature>
<dbReference type="GO" id="GO:0016746">
    <property type="term" value="F:acyltransferase activity"/>
    <property type="evidence" value="ECO:0007669"/>
    <property type="project" value="UniProtKB-KW"/>
</dbReference>
<gene>
    <name evidence="3" type="ORF">P2G67_05955</name>
</gene>
<protein>
    <submittedName>
        <fullName evidence="3">GNAT family N-acetyltransferase</fullName>
        <ecNumber evidence="3">2.3.1.-</ecNumber>
    </submittedName>
</protein>
<dbReference type="PROSITE" id="PS51186">
    <property type="entry name" value="GNAT"/>
    <property type="match status" value="1"/>
</dbReference>
<feature type="region of interest" description="Disordered" evidence="1">
    <location>
        <begin position="1"/>
        <end position="20"/>
    </location>
</feature>
<keyword evidence="4" id="KW-1185">Reference proteome</keyword>
<evidence type="ECO:0000259" key="2">
    <source>
        <dbReference type="PROSITE" id="PS51186"/>
    </source>
</evidence>
<organism evidence="3 4">
    <name type="scientific">Aquibaculum arenosum</name>
    <dbReference type="NCBI Taxonomy" id="3032591"/>
    <lineage>
        <taxon>Bacteria</taxon>
        <taxon>Pseudomonadati</taxon>
        <taxon>Pseudomonadota</taxon>
        <taxon>Alphaproteobacteria</taxon>
        <taxon>Rhodospirillales</taxon>
        <taxon>Rhodovibrionaceae</taxon>
        <taxon>Aquibaculum</taxon>
    </lineage>
</organism>
<evidence type="ECO:0000313" key="4">
    <source>
        <dbReference type="Proteomes" id="UP001215503"/>
    </source>
</evidence>
<accession>A0ABT5YML6</accession>
<dbReference type="InterPro" id="IPR016181">
    <property type="entry name" value="Acyl_CoA_acyltransferase"/>
</dbReference>
<dbReference type="Proteomes" id="UP001215503">
    <property type="component" value="Unassembled WGS sequence"/>
</dbReference>
<dbReference type="EC" id="2.3.1.-" evidence="3"/>
<comment type="caution">
    <text evidence="3">The sequence shown here is derived from an EMBL/GenBank/DDBJ whole genome shotgun (WGS) entry which is preliminary data.</text>
</comment>
<evidence type="ECO:0000256" key="1">
    <source>
        <dbReference type="SAM" id="MobiDB-lite"/>
    </source>
</evidence>
<name>A0ABT5YML6_9PROT</name>
<dbReference type="Gene3D" id="3.40.630.30">
    <property type="match status" value="1"/>
</dbReference>